<feature type="transmembrane region" description="Helical" evidence="17">
    <location>
        <begin position="24"/>
        <end position="43"/>
    </location>
</feature>
<evidence type="ECO:0000256" key="7">
    <source>
        <dbReference type="ARBA" id="ARBA00022490"/>
    </source>
</evidence>
<feature type="region of interest" description="Disordered" evidence="16">
    <location>
        <begin position="344"/>
        <end position="364"/>
    </location>
</feature>
<comment type="function">
    <text evidence="14">Member of the two-component regulatory system NreB/NreC involved in the control of dissimilatory nitrate/nitrite reduction in response to oxygen. NreB functions as a direct oxygen sensor histidine kinase which is autophosphorylated, in the absence of oxygen, probably at the conserved histidine residue, and transfers its phosphate group probably to a conserved aspartate residue of NreC. NreB/NreC activates the expression of the nitrate (narGHJI) and nitrite (nir) reductase operons, as well as the putative nitrate transporter gene narT.</text>
</comment>
<comment type="caution">
    <text evidence="19">The sequence shown here is derived from an EMBL/GenBank/DDBJ whole genome shotgun (WGS) entry which is preliminary data.</text>
</comment>
<keyword evidence="11" id="KW-0408">Iron</keyword>
<dbReference type="EMBL" id="BONE01000007">
    <property type="protein sequence ID" value="GIF71756.1"/>
    <property type="molecule type" value="Genomic_DNA"/>
</dbReference>
<dbReference type="InterPro" id="IPR011712">
    <property type="entry name" value="Sig_transdc_His_kin_sub3_dim/P"/>
</dbReference>
<evidence type="ECO:0000259" key="18">
    <source>
        <dbReference type="PROSITE" id="PS50109"/>
    </source>
</evidence>
<evidence type="ECO:0000256" key="3">
    <source>
        <dbReference type="ARBA" id="ARBA00004496"/>
    </source>
</evidence>
<reference evidence="19 20" key="1">
    <citation type="submission" date="2021-01" db="EMBL/GenBank/DDBJ databases">
        <title>Whole genome shotgun sequence of Asanoa siamensis NBRC 107932.</title>
        <authorList>
            <person name="Komaki H."/>
            <person name="Tamura T."/>
        </authorList>
    </citation>
    <scope>NUCLEOTIDE SEQUENCE [LARGE SCALE GENOMIC DNA]</scope>
    <source>
        <strain evidence="19 20">NBRC 107932</strain>
    </source>
</reference>
<comment type="catalytic activity">
    <reaction evidence="1">
        <text>ATP + protein L-histidine = ADP + protein N-phospho-L-histidine.</text>
        <dbReference type="EC" id="2.7.13.3"/>
    </reaction>
</comment>
<keyword evidence="12" id="KW-0902">Two-component regulatory system</keyword>
<evidence type="ECO:0000256" key="8">
    <source>
        <dbReference type="ARBA" id="ARBA00022679"/>
    </source>
</evidence>
<keyword evidence="17" id="KW-0812">Transmembrane</keyword>
<protein>
    <recommendedName>
        <fullName evidence="5">Oxygen sensor histidine kinase NreB</fullName>
        <ecNumber evidence="4">2.7.13.3</ecNumber>
    </recommendedName>
    <alternativeName>
        <fullName evidence="15">Nitrogen regulation protein B</fullName>
    </alternativeName>
</protein>
<proteinExistence type="predicted"/>
<evidence type="ECO:0000256" key="9">
    <source>
        <dbReference type="ARBA" id="ARBA00022723"/>
    </source>
</evidence>
<dbReference type="InterPro" id="IPR003594">
    <property type="entry name" value="HATPase_dom"/>
</dbReference>
<keyword evidence="8" id="KW-0808">Transferase</keyword>
<dbReference type="Proteomes" id="UP000604117">
    <property type="component" value="Unassembled WGS sequence"/>
</dbReference>
<dbReference type="PANTHER" id="PTHR24421">
    <property type="entry name" value="NITRATE/NITRITE SENSOR PROTEIN NARX-RELATED"/>
    <property type="match status" value="1"/>
</dbReference>
<name>A0ABQ4CKF9_9ACTN</name>
<evidence type="ECO:0000256" key="10">
    <source>
        <dbReference type="ARBA" id="ARBA00022777"/>
    </source>
</evidence>
<keyword evidence="6" id="KW-0004">4Fe-4S</keyword>
<evidence type="ECO:0000313" key="20">
    <source>
        <dbReference type="Proteomes" id="UP000604117"/>
    </source>
</evidence>
<evidence type="ECO:0000256" key="11">
    <source>
        <dbReference type="ARBA" id="ARBA00023004"/>
    </source>
</evidence>
<feature type="transmembrane region" description="Helical" evidence="17">
    <location>
        <begin position="112"/>
        <end position="133"/>
    </location>
</feature>
<dbReference type="PANTHER" id="PTHR24421:SF62">
    <property type="entry name" value="SENSORY TRANSDUCTION HISTIDINE KINASE"/>
    <property type="match status" value="1"/>
</dbReference>
<evidence type="ECO:0000256" key="15">
    <source>
        <dbReference type="ARBA" id="ARBA00030800"/>
    </source>
</evidence>
<comment type="cofactor">
    <cofactor evidence="2">
        <name>[4Fe-4S] cluster</name>
        <dbReference type="ChEBI" id="CHEBI:49883"/>
    </cofactor>
</comment>
<dbReference type="SUPFAM" id="SSF55874">
    <property type="entry name" value="ATPase domain of HSP90 chaperone/DNA topoisomerase II/histidine kinase"/>
    <property type="match status" value="1"/>
</dbReference>
<feature type="transmembrane region" description="Helical" evidence="17">
    <location>
        <begin position="49"/>
        <end position="69"/>
    </location>
</feature>
<dbReference type="Pfam" id="PF02518">
    <property type="entry name" value="HATPase_c"/>
    <property type="match status" value="1"/>
</dbReference>
<evidence type="ECO:0000256" key="16">
    <source>
        <dbReference type="SAM" id="MobiDB-lite"/>
    </source>
</evidence>
<sequence>MIRQAGRVRADPAVERDVWDHADLAWHGLFYLMLVGAAVLGTTPDRWPVVWGLTLATVAWHAAIVLPAHRPGVDLPLRRGLLALAGSCAGVLVLFGLGEALTLGIYGLIPQAFVLAGRWGMVAAAVVVVLIGLRVRDLTGAGFSVVELLGTVVVSLAVGAFVHLIARQGLRRREALRALAAARAELAASARREGVLAERQRLAGEVHDTVAQLMVGVVTQLEAAQRSLDTDGARARGHLTRAVAAARDGLGEMRAAVQAIRPDTLDDGLVAATRVAAHRWSHDTGLPVEVRVLGDPGDVGADTAHALLRGVQEALANVARHAGANAVRLTISAADDRVTVRVADDGRGFDPSDPSDPFDPARRDGGFGLAAMRDRLAATGGTVSIDSAPGSGTTVILRVAR</sequence>
<keyword evidence="10 19" id="KW-0418">Kinase</keyword>
<evidence type="ECO:0000256" key="2">
    <source>
        <dbReference type="ARBA" id="ARBA00001966"/>
    </source>
</evidence>
<dbReference type="Gene3D" id="3.30.565.10">
    <property type="entry name" value="Histidine kinase-like ATPase, C-terminal domain"/>
    <property type="match status" value="1"/>
</dbReference>
<keyword evidence="17" id="KW-0472">Membrane</keyword>
<evidence type="ECO:0000256" key="12">
    <source>
        <dbReference type="ARBA" id="ARBA00023012"/>
    </source>
</evidence>
<organism evidence="19 20">
    <name type="scientific">Asanoa siamensis</name>
    <dbReference type="NCBI Taxonomy" id="926357"/>
    <lineage>
        <taxon>Bacteria</taxon>
        <taxon>Bacillati</taxon>
        <taxon>Actinomycetota</taxon>
        <taxon>Actinomycetes</taxon>
        <taxon>Micromonosporales</taxon>
        <taxon>Micromonosporaceae</taxon>
        <taxon>Asanoa</taxon>
    </lineage>
</organism>
<evidence type="ECO:0000256" key="13">
    <source>
        <dbReference type="ARBA" id="ARBA00023014"/>
    </source>
</evidence>
<accession>A0ABQ4CKF9</accession>
<feature type="domain" description="Histidine kinase" evidence="18">
    <location>
        <begin position="307"/>
        <end position="401"/>
    </location>
</feature>
<dbReference type="GO" id="GO:0016301">
    <property type="term" value="F:kinase activity"/>
    <property type="evidence" value="ECO:0007669"/>
    <property type="project" value="UniProtKB-KW"/>
</dbReference>
<dbReference type="EC" id="2.7.13.3" evidence="4"/>
<feature type="transmembrane region" description="Helical" evidence="17">
    <location>
        <begin position="81"/>
        <end position="106"/>
    </location>
</feature>
<dbReference type="PRINTS" id="PR00344">
    <property type="entry name" value="BCTRLSENSOR"/>
</dbReference>
<gene>
    <name evidence="19" type="ORF">Asi02nite_12740</name>
</gene>
<comment type="subcellular location">
    <subcellularLocation>
        <location evidence="3">Cytoplasm</location>
    </subcellularLocation>
</comment>
<evidence type="ECO:0000256" key="5">
    <source>
        <dbReference type="ARBA" id="ARBA00017322"/>
    </source>
</evidence>
<dbReference type="PROSITE" id="PS50109">
    <property type="entry name" value="HIS_KIN"/>
    <property type="match status" value="1"/>
</dbReference>
<dbReference type="InterPro" id="IPR004358">
    <property type="entry name" value="Sig_transdc_His_kin-like_C"/>
</dbReference>
<feature type="transmembrane region" description="Helical" evidence="17">
    <location>
        <begin position="145"/>
        <end position="166"/>
    </location>
</feature>
<dbReference type="InterPro" id="IPR050482">
    <property type="entry name" value="Sensor_HK_TwoCompSys"/>
</dbReference>
<evidence type="ECO:0000313" key="19">
    <source>
        <dbReference type="EMBL" id="GIF71756.1"/>
    </source>
</evidence>
<keyword evidence="17" id="KW-1133">Transmembrane helix</keyword>
<dbReference type="InterPro" id="IPR036890">
    <property type="entry name" value="HATPase_C_sf"/>
</dbReference>
<evidence type="ECO:0000256" key="4">
    <source>
        <dbReference type="ARBA" id="ARBA00012438"/>
    </source>
</evidence>
<dbReference type="CDD" id="cd16917">
    <property type="entry name" value="HATPase_UhpB-NarQ-NarX-like"/>
    <property type="match status" value="1"/>
</dbReference>
<dbReference type="Gene3D" id="1.20.5.1930">
    <property type="match status" value="1"/>
</dbReference>
<dbReference type="Pfam" id="PF07730">
    <property type="entry name" value="HisKA_3"/>
    <property type="match status" value="1"/>
</dbReference>
<evidence type="ECO:0000256" key="14">
    <source>
        <dbReference type="ARBA" id="ARBA00024827"/>
    </source>
</evidence>
<evidence type="ECO:0000256" key="6">
    <source>
        <dbReference type="ARBA" id="ARBA00022485"/>
    </source>
</evidence>
<dbReference type="InterPro" id="IPR005467">
    <property type="entry name" value="His_kinase_dom"/>
</dbReference>
<keyword evidence="7" id="KW-0963">Cytoplasm</keyword>
<keyword evidence="9" id="KW-0479">Metal-binding</keyword>
<keyword evidence="13" id="KW-0411">Iron-sulfur</keyword>
<evidence type="ECO:0000256" key="17">
    <source>
        <dbReference type="SAM" id="Phobius"/>
    </source>
</evidence>
<evidence type="ECO:0000256" key="1">
    <source>
        <dbReference type="ARBA" id="ARBA00000085"/>
    </source>
</evidence>
<keyword evidence="20" id="KW-1185">Reference proteome</keyword>
<dbReference type="SMART" id="SM00387">
    <property type="entry name" value="HATPase_c"/>
    <property type="match status" value="1"/>
</dbReference>